<dbReference type="Proteomes" id="UP000007800">
    <property type="component" value="Unassembled WGS sequence"/>
</dbReference>
<dbReference type="InParanoid" id="C5K869"/>
<keyword evidence="4" id="KW-1185">Reference proteome</keyword>
<dbReference type="RefSeq" id="XP_002785959.1">
    <property type="nucleotide sequence ID" value="XM_002785913.1"/>
</dbReference>
<organism evidence="4">
    <name type="scientific">Perkinsus marinus (strain ATCC 50983 / TXsc)</name>
    <dbReference type="NCBI Taxonomy" id="423536"/>
    <lineage>
        <taxon>Eukaryota</taxon>
        <taxon>Sar</taxon>
        <taxon>Alveolata</taxon>
        <taxon>Perkinsozoa</taxon>
        <taxon>Perkinsea</taxon>
        <taxon>Perkinsida</taxon>
        <taxon>Perkinsidae</taxon>
        <taxon>Perkinsus</taxon>
    </lineage>
</organism>
<dbReference type="OrthoDB" id="444194at2759"/>
<protein>
    <submittedName>
        <fullName evidence="3">Uncharacterized protein</fullName>
    </submittedName>
</protein>
<dbReference type="RefSeq" id="XP_002787543.1">
    <property type="nucleotide sequence ID" value="XM_002787497.1"/>
</dbReference>
<feature type="compositionally biased region" description="Polar residues" evidence="1">
    <location>
        <begin position="69"/>
        <end position="84"/>
    </location>
</feature>
<evidence type="ECO:0000313" key="3">
    <source>
        <dbReference type="EMBL" id="EER19339.1"/>
    </source>
</evidence>
<dbReference type="AlphaFoldDB" id="C5K869"/>
<dbReference type="EMBL" id="GG671097">
    <property type="protein sequence ID" value="EER19339.1"/>
    <property type="molecule type" value="Genomic_DNA"/>
</dbReference>
<evidence type="ECO:0000313" key="4">
    <source>
        <dbReference type="Proteomes" id="UP000007800"/>
    </source>
</evidence>
<dbReference type="EMBL" id="GG671995">
    <property type="protein sequence ID" value="EER17755.1"/>
    <property type="molecule type" value="Genomic_DNA"/>
</dbReference>
<name>C5K869_PERM5</name>
<dbReference type="GeneID" id="9039594"/>
<feature type="region of interest" description="Disordered" evidence="1">
    <location>
        <begin position="50"/>
        <end position="87"/>
    </location>
</feature>
<proteinExistence type="predicted"/>
<evidence type="ECO:0000256" key="1">
    <source>
        <dbReference type="SAM" id="MobiDB-lite"/>
    </source>
</evidence>
<reference evidence="3 4" key="1">
    <citation type="submission" date="2008-07" db="EMBL/GenBank/DDBJ databases">
        <authorList>
            <person name="El-Sayed N."/>
            <person name="Caler E."/>
            <person name="Inman J."/>
            <person name="Amedeo P."/>
            <person name="Hass B."/>
            <person name="Wortman J."/>
        </authorList>
    </citation>
    <scope>NUCLEOTIDE SEQUENCE [LARGE SCALE GENOMIC DNA]</scope>
    <source>
        <strain evidence="3">ATCC 50983</strain>
        <strain evidence="4">ATCC 50983 / TXsc</strain>
    </source>
</reference>
<gene>
    <name evidence="3" type="ORF">Pmar_PMAR012191</name>
    <name evidence="2" type="ORF">Pmar_PMAR023682</name>
</gene>
<evidence type="ECO:0000313" key="2">
    <source>
        <dbReference type="EMBL" id="EER17755.1"/>
    </source>
</evidence>
<sequence>MITVSVQVPQGATGGSTIQIIDPTSGRPFQVQVPAGLNPGDTFNVDLGPTIVQGKPVSGPDQGYGGPHHSTQAPPQTVIINSGPAQSPSAADAAGSAACCAWCASMLACCALGQACG</sequence>
<dbReference type="GeneID" id="9087266"/>
<accession>C5K869</accession>